<name>A0A938YEC2_9ACTN</name>
<organism evidence="2 3">
    <name type="scientific">Nakamurella flavida</name>
    <dbReference type="NCBI Taxonomy" id="363630"/>
    <lineage>
        <taxon>Bacteria</taxon>
        <taxon>Bacillati</taxon>
        <taxon>Actinomycetota</taxon>
        <taxon>Actinomycetes</taxon>
        <taxon>Nakamurellales</taxon>
        <taxon>Nakamurellaceae</taxon>
        <taxon>Nakamurella</taxon>
    </lineage>
</organism>
<dbReference type="RefSeq" id="WP_205256204.1">
    <property type="nucleotide sequence ID" value="NZ_BAAAPV010000003.1"/>
</dbReference>
<comment type="caution">
    <text evidence="2">The sequence shown here is derived from an EMBL/GenBank/DDBJ whole genome shotgun (WGS) entry which is preliminary data.</text>
</comment>
<feature type="transmembrane region" description="Helical" evidence="1">
    <location>
        <begin position="182"/>
        <end position="202"/>
    </location>
</feature>
<dbReference type="Pfam" id="PF10821">
    <property type="entry name" value="DUF2567"/>
    <property type="match status" value="1"/>
</dbReference>
<accession>A0A938YEC2</accession>
<feature type="transmembrane region" description="Helical" evidence="1">
    <location>
        <begin position="53"/>
        <end position="74"/>
    </location>
</feature>
<evidence type="ECO:0000313" key="3">
    <source>
        <dbReference type="Proteomes" id="UP000663801"/>
    </source>
</evidence>
<keyword evidence="1" id="KW-0812">Transmembrane</keyword>
<dbReference type="InterPro" id="IPR021213">
    <property type="entry name" value="DUF2567"/>
</dbReference>
<keyword evidence="1" id="KW-1133">Transmembrane helix</keyword>
<keyword evidence="1" id="KW-0472">Membrane</keyword>
<evidence type="ECO:0000313" key="2">
    <source>
        <dbReference type="EMBL" id="MBM9476105.1"/>
    </source>
</evidence>
<feature type="transmembrane region" description="Helical" evidence="1">
    <location>
        <begin position="100"/>
        <end position="122"/>
    </location>
</feature>
<feature type="transmembrane region" description="Helical" evidence="1">
    <location>
        <begin position="134"/>
        <end position="155"/>
    </location>
</feature>
<sequence length="223" mass="22853">MTPPDDPQARYAPAPSAFPVPAPAAGPGQLGQMWVDTTPPPISAVPRRRDRGVLGVGVAFLVAGLVQAVLWSLLAPGRQIQLLDQGRYAVLGGSFSTAQFTSIAVFVLLGVVLAVTIAVAAWRVRTARGPRMLLTVLIGSLLGGVIAWGLATMIAPGTDLHVAAATGAVGDVFTERPVTGSLLVLCAQAGLATAVYTFLAAWNGTPGLGRLTRAQDGEPSAGR</sequence>
<keyword evidence="3" id="KW-1185">Reference proteome</keyword>
<dbReference type="EMBL" id="JAERWL010000006">
    <property type="protein sequence ID" value="MBM9476105.1"/>
    <property type="molecule type" value="Genomic_DNA"/>
</dbReference>
<gene>
    <name evidence="2" type="ORF">JL107_06585</name>
</gene>
<dbReference type="AlphaFoldDB" id="A0A938YEC2"/>
<proteinExistence type="predicted"/>
<dbReference type="Proteomes" id="UP000663801">
    <property type="component" value="Unassembled WGS sequence"/>
</dbReference>
<evidence type="ECO:0000256" key="1">
    <source>
        <dbReference type="SAM" id="Phobius"/>
    </source>
</evidence>
<reference evidence="2" key="1">
    <citation type="submission" date="2021-01" db="EMBL/GenBank/DDBJ databases">
        <title>KCTC 19127 draft genome.</title>
        <authorList>
            <person name="An D."/>
        </authorList>
    </citation>
    <scope>NUCLEOTIDE SEQUENCE</scope>
    <source>
        <strain evidence="2">KCTC 19127</strain>
    </source>
</reference>
<protein>
    <submittedName>
        <fullName evidence="2">DUF2567 domain-containing protein</fullName>
    </submittedName>
</protein>